<dbReference type="GO" id="GO:0031514">
    <property type="term" value="C:motile cilium"/>
    <property type="evidence" value="ECO:0007669"/>
    <property type="project" value="TreeGrafter"/>
</dbReference>
<keyword evidence="2" id="KW-0282">Flagellum</keyword>
<dbReference type="Pfam" id="PF24569">
    <property type="entry name" value="CFAP161"/>
    <property type="match status" value="1"/>
</dbReference>
<reference evidence="2" key="1">
    <citation type="submission" date="2025-08" db="UniProtKB">
        <authorList>
            <consortium name="RefSeq"/>
        </authorList>
    </citation>
    <scope>IDENTIFICATION</scope>
</reference>
<dbReference type="AlphaFoldDB" id="A0A6J0GA10"/>
<accession>A0A6J0GA10</accession>
<proteinExistence type="predicted"/>
<dbReference type="Proteomes" id="UP000504624">
    <property type="component" value="Unplaced"/>
</dbReference>
<keyword evidence="1" id="KW-1185">Reference proteome</keyword>
<name>A0A6J0GA10_9PASS</name>
<keyword evidence="2" id="KW-0966">Cell projection</keyword>
<dbReference type="GeneID" id="108492514"/>
<dbReference type="CTD" id="161502"/>
<dbReference type="OrthoDB" id="2126411at2759"/>
<dbReference type="InterPro" id="IPR055325">
    <property type="entry name" value="CF161"/>
</dbReference>
<evidence type="ECO:0000313" key="2">
    <source>
        <dbReference type="RefSeq" id="XP_017660437.1"/>
    </source>
</evidence>
<sequence length="305" mass="34551">MAAYGRGVRVGNWLEDLHEQEELLRDFISRRERGQLLMQRLARLQENILKKVKLSVSIDGLVHFGDTVMIMNPDTKTPEAKDDEKRGDLTLAVDMEEISLFSDDPPQVSRGLSAVNSVNPVGRNSFCIVSADGSGVGEPLRFGQNFLLGTTGGISDTMFYLGSDHKTFTAFAKKSRLQPVFLTGEDSYLTCWQAAFLDPQLRLEYEGFPVPANTKILITHCYTNRNLAIPRNFCVWSYFGKECEVVCHNYLDSHKVEEYKNYWEIITGNPGAEGGTMIDRPKPHPDGYKNFHEKTENIKIQDYIQ</sequence>
<dbReference type="PANTHER" id="PTHR24274">
    <property type="entry name" value="CILIA- AND FLAGELLA-ASSOCIATED PROTEIN 161"/>
    <property type="match status" value="1"/>
</dbReference>
<protein>
    <submittedName>
        <fullName evidence="2">Cilia- and flagella-associated protein 161</fullName>
    </submittedName>
</protein>
<dbReference type="PANTHER" id="PTHR24274:SF1">
    <property type="entry name" value="CILIA- AND FLAGELLA-ASSOCIATED PROTEIN 161"/>
    <property type="match status" value="1"/>
</dbReference>
<dbReference type="RefSeq" id="XP_017660437.1">
    <property type="nucleotide sequence ID" value="XM_017804948.1"/>
</dbReference>
<evidence type="ECO:0000313" key="1">
    <source>
        <dbReference type="Proteomes" id="UP000504624"/>
    </source>
</evidence>
<keyword evidence="2" id="KW-0969">Cilium</keyword>
<gene>
    <name evidence="2" type="primary">CFAP161</name>
</gene>
<dbReference type="GO" id="GO:0060271">
    <property type="term" value="P:cilium assembly"/>
    <property type="evidence" value="ECO:0007669"/>
    <property type="project" value="TreeGrafter"/>
</dbReference>
<organism evidence="1 2">
    <name type="scientific">Lepidothrix coronata</name>
    <name type="common">blue-crowned manakin</name>
    <dbReference type="NCBI Taxonomy" id="321398"/>
    <lineage>
        <taxon>Eukaryota</taxon>
        <taxon>Metazoa</taxon>
        <taxon>Chordata</taxon>
        <taxon>Craniata</taxon>
        <taxon>Vertebrata</taxon>
        <taxon>Euteleostomi</taxon>
        <taxon>Archelosauria</taxon>
        <taxon>Archosauria</taxon>
        <taxon>Dinosauria</taxon>
        <taxon>Saurischia</taxon>
        <taxon>Theropoda</taxon>
        <taxon>Coelurosauria</taxon>
        <taxon>Aves</taxon>
        <taxon>Neognathae</taxon>
        <taxon>Neoaves</taxon>
        <taxon>Telluraves</taxon>
        <taxon>Australaves</taxon>
        <taxon>Passeriformes</taxon>
        <taxon>Pipridae</taxon>
        <taxon>Lepidothrix</taxon>
    </lineage>
</organism>